<dbReference type="InterPro" id="IPR016186">
    <property type="entry name" value="C-type_lectin-like/link_sf"/>
</dbReference>
<keyword evidence="2" id="KW-0732">Signal</keyword>
<dbReference type="PROSITE" id="PS00615">
    <property type="entry name" value="C_TYPE_LECTIN_1"/>
    <property type="match status" value="1"/>
</dbReference>
<dbReference type="KEGG" id="nlo:107222537"/>
<gene>
    <name evidence="5" type="primary">LOC107222537</name>
</gene>
<protein>
    <submittedName>
        <fullName evidence="5">Hemolymph lipopolysaccharide-binding protein-like isoform X2</fullName>
    </submittedName>
</protein>
<feature type="signal peptide" evidence="2">
    <location>
        <begin position="1"/>
        <end position="20"/>
    </location>
</feature>
<dbReference type="InterPro" id="IPR050801">
    <property type="entry name" value="Ca-Dep_Lectins_ImmuneDev"/>
</dbReference>
<evidence type="ECO:0000259" key="3">
    <source>
        <dbReference type="PROSITE" id="PS50041"/>
    </source>
</evidence>
<dbReference type="PANTHER" id="PTHR22801:SF63">
    <property type="entry name" value="C-TYPE LECTIN DOMAIN-CONTAINING PROTEIN"/>
    <property type="match status" value="1"/>
</dbReference>
<organism evidence="5">
    <name type="scientific">Neodiprion lecontei</name>
    <name type="common">Redheaded pine sawfly</name>
    <dbReference type="NCBI Taxonomy" id="441921"/>
    <lineage>
        <taxon>Eukaryota</taxon>
        <taxon>Metazoa</taxon>
        <taxon>Ecdysozoa</taxon>
        <taxon>Arthropoda</taxon>
        <taxon>Hexapoda</taxon>
        <taxon>Insecta</taxon>
        <taxon>Pterygota</taxon>
        <taxon>Neoptera</taxon>
        <taxon>Endopterygota</taxon>
        <taxon>Hymenoptera</taxon>
        <taxon>Tenthredinoidea</taxon>
        <taxon>Diprionidae</taxon>
        <taxon>Diprioninae</taxon>
        <taxon>Neodiprion</taxon>
    </lineage>
</organism>
<sequence length="187" mass="20450">MAIRIIAIQTLLCLVSYTLGQQACFDSFVVVPTRTATGATGNADPNCLLRNPPVARRNDYTYFPGIGGYKLHSENLLWNQARITCEKEGGHLAIINSLAERDAVVTVLKAVNPHPVCVMLGFHDLYAAGHHVTIHGQTLARAGFDEWANGQPNKDGSESCGSLHLSGELHDHRCDESRPFVCEHPIH</sequence>
<dbReference type="OrthoDB" id="7357196at2759"/>
<feature type="chain" id="PRO_5026883677" evidence="2">
    <location>
        <begin position="21"/>
        <end position="187"/>
    </location>
</feature>
<keyword evidence="4" id="KW-1185">Reference proteome</keyword>
<dbReference type="Proteomes" id="UP000829291">
    <property type="component" value="Chromosome 7"/>
</dbReference>
<dbReference type="InParanoid" id="A0A6J0BSG0"/>
<dbReference type="CDD" id="cd00037">
    <property type="entry name" value="CLECT"/>
    <property type="match status" value="1"/>
</dbReference>
<dbReference type="GeneID" id="107222537"/>
<dbReference type="AlphaFoldDB" id="A0A6J0BSG0"/>
<dbReference type="FunCoup" id="A0A6J0BSG0">
    <property type="interactions" value="18"/>
</dbReference>
<feature type="domain" description="C-type lectin" evidence="3">
    <location>
        <begin position="69"/>
        <end position="183"/>
    </location>
</feature>
<dbReference type="PANTHER" id="PTHR22801">
    <property type="entry name" value="LITHOSTATHINE"/>
    <property type="match status" value="1"/>
</dbReference>
<dbReference type="PROSITE" id="PS50041">
    <property type="entry name" value="C_TYPE_LECTIN_2"/>
    <property type="match status" value="1"/>
</dbReference>
<dbReference type="InterPro" id="IPR001304">
    <property type="entry name" value="C-type_lectin-like"/>
</dbReference>
<proteinExistence type="predicted"/>
<reference evidence="5" key="1">
    <citation type="submission" date="2025-08" db="UniProtKB">
        <authorList>
            <consortium name="RefSeq"/>
        </authorList>
    </citation>
    <scope>IDENTIFICATION</scope>
    <source>
        <tissue evidence="5">Thorax and Abdomen</tissue>
    </source>
</reference>
<name>A0A6J0BSG0_NEOLC</name>
<evidence type="ECO:0000256" key="1">
    <source>
        <dbReference type="ARBA" id="ARBA00023157"/>
    </source>
</evidence>
<dbReference type="SUPFAM" id="SSF56436">
    <property type="entry name" value="C-type lectin-like"/>
    <property type="match status" value="1"/>
</dbReference>
<evidence type="ECO:0000313" key="5">
    <source>
        <dbReference type="RefSeq" id="XP_015517439.1"/>
    </source>
</evidence>
<dbReference type="Gene3D" id="3.10.100.10">
    <property type="entry name" value="Mannose-Binding Protein A, subunit A"/>
    <property type="match status" value="1"/>
</dbReference>
<keyword evidence="1" id="KW-1015">Disulfide bond</keyword>
<evidence type="ECO:0000313" key="4">
    <source>
        <dbReference type="Proteomes" id="UP000829291"/>
    </source>
</evidence>
<dbReference type="InterPro" id="IPR018378">
    <property type="entry name" value="C-type_lectin_CS"/>
</dbReference>
<dbReference type="Pfam" id="PF00059">
    <property type="entry name" value="Lectin_C"/>
    <property type="match status" value="1"/>
</dbReference>
<evidence type="ECO:0000256" key="2">
    <source>
        <dbReference type="SAM" id="SignalP"/>
    </source>
</evidence>
<accession>A0A6J0BSG0</accession>
<dbReference type="SMART" id="SM00034">
    <property type="entry name" value="CLECT"/>
    <property type="match status" value="1"/>
</dbReference>
<dbReference type="RefSeq" id="XP_015517439.1">
    <property type="nucleotide sequence ID" value="XM_015661953.2"/>
</dbReference>
<dbReference type="InterPro" id="IPR016187">
    <property type="entry name" value="CTDL_fold"/>
</dbReference>